<feature type="domain" description="CBS" evidence="19">
    <location>
        <begin position="165"/>
        <end position="221"/>
    </location>
</feature>
<feature type="binding site" evidence="12 13">
    <location>
        <begin position="258"/>
        <end position="260"/>
    </location>
    <ligand>
        <name>NAD(+)</name>
        <dbReference type="ChEBI" id="CHEBI:57540"/>
    </ligand>
</feature>
<dbReference type="InterPro" id="IPR000644">
    <property type="entry name" value="CBS_dom"/>
</dbReference>
<protein>
    <recommendedName>
        <fullName evidence="12 17">Inosine-5'-monophosphate dehydrogenase</fullName>
        <shortName evidence="12">IMP dehydrogenase</shortName>
        <shortName evidence="12">IMPD</shortName>
        <shortName evidence="12">IMPDH</shortName>
        <ecNumber evidence="12 17">1.1.1.205</ecNumber>
    </recommendedName>
</protein>
<dbReference type="InterPro" id="IPR013785">
    <property type="entry name" value="Aldolase_TIM"/>
</dbReference>
<dbReference type="FunFam" id="3.20.20.70:FF:000086">
    <property type="entry name" value="IMP dehydrogenase, putative"/>
    <property type="match status" value="1"/>
</dbReference>
<evidence type="ECO:0000256" key="8">
    <source>
        <dbReference type="ARBA" id="ARBA00023027"/>
    </source>
</evidence>
<keyword evidence="5 12" id="KW-0658">Purine biosynthesis</keyword>
<keyword evidence="6 12" id="KW-0630">Potassium</keyword>
<evidence type="ECO:0000256" key="18">
    <source>
        <dbReference type="SAM" id="MobiDB-lite"/>
    </source>
</evidence>
<dbReference type="GO" id="GO:0000166">
    <property type="term" value="F:nucleotide binding"/>
    <property type="evidence" value="ECO:0007669"/>
    <property type="project" value="UniProtKB-UniRule"/>
</dbReference>
<keyword evidence="8 12" id="KW-0520">NAD</keyword>
<evidence type="ECO:0000256" key="12">
    <source>
        <dbReference type="HAMAP-Rule" id="MF_03156"/>
    </source>
</evidence>
<dbReference type="GO" id="GO:0005737">
    <property type="term" value="C:cytoplasm"/>
    <property type="evidence" value="ECO:0007669"/>
    <property type="project" value="UniProtKB-SubCell"/>
</dbReference>
<keyword evidence="21" id="KW-1185">Reference proteome</keyword>
<reference evidence="20" key="2">
    <citation type="submission" date="2013-10" db="EMBL/GenBank/DDBJ databases">
        <authorList>
            <person name="Aslett M."/>
        </authorList>
    </citation>
    <scope>NUCLEOTIDE SEQUENCE [LARGE SCALE GENOMIC DNA]</scope>
    <source>
        <strain evidence="20">Houghton</strain>
    </source>
</reference>
<evidence type="ECO:0000256" key="3">
    <source>
        <dbReference type="ARBA" id="ARBA00022723"/>
    </source>
</evidence>
<dbReference type="SUPFAM" id="SSF51412">
    <property type="entry name" value="Inosine monophosphate dehydrogenase (IMPDH)"/>
    <property type="match status" value="1"/>
</dbReference>
<keyword evidence="3 12" id="KW-0479">Metal-binding</keyword>
<comment type="subunit">
    <text evidence="12">Homotetramer.</text>
</comment>
<dbReference type="GO" id="GO:0003938">
    <property type="term" value="F:IMP dehydrogenase activity"/>
    <property type="evidence" value="ECO:0007669"/>
    <property type="project" value="UniProtKB-UniRule"/>
</dbReference>
<evidence type="ECO:0000256" key="1">
    <source>
        <dbReference type="ARBA" id="ARBA00001958"/>
    </source>
</evidence>
<dbReference type="EMBL" id="HG713202">
    <property type="protein sequence ID" value="CDJ52830.1"/>
    <property type="molecule type" value="Genomic_DNA"/>
</dbReference>
<evidence type="ECO:0000256" key="4">
    <source>
        <dbReference type="ARBA" id="ARBA00022749"/>
    </source>
</evidence>
<dbReference type="PROSITE" id="PS51371">
    <property type="entry name" value="CBS"/>
    <property type="match status" value="2"/>
</dbReference>
<feature type="region of interest" description="Disordered" evidence="18">
    <location>
        <begin position="407"/>
        <end position="431"/>
    </location>
</feature>
<evidence type="ECO:0000256" key="16">
    <source>
        <dbReference type="RuleBase" id="RU003927"/>
    </source>
</evidence>
<feature type="binding site" description="in other chain" evidence="12 14">
    <location>
        <position position="310"/>
    </location>
    <ligand>
        <name>K(+)</name>
        <dbReference type="ChEBI" id="CHEBI:29103"/>
        <note>ligand shared between two tetrameric partners</note>
    </ligand>
</feature>
<feature type="compositionally biased region" description="Low complexity" evidence="18">
    <location>
        <begin position="415"/>
        <end position="431"/>
    </location>
</feature>
<dbReference type="SUPFAM" id="SSF54631">
    <property type="entry name" value="CBS-domain pair"/>
    <property type="match status" value="1"/>
</dbReference>
<accession>U6LYE7</accession>
<feature type="binding site" evidence="12">
    <location>
        <begin position="349"/>
        <end position="351"/>
    </location>
    <ligand>
        <name>IMP</name>
        <dbReference type="ChEBI" id="CHEBI:58053"/>
    </ligand>
</feature>
<dbReference type="InterPro" id="IPR046342">
    <property type="entry name" value="CBS_dom_sf"/>
</dbReference>
<evidence type="ECO:0000256" key="7">
    <source>
        <dbReference type="ARBA" id="ARBA00023002"/>
    </source>
</evidence>
<evidence type="ECO:0000256" key="6">
    <source>
        <dbReference type="ARBA" id="ARBA00022958"/>
    </source>
</evidence>
<feature type="binding site" evidence="12">
    <location>
        <position position="313"/>
    </location>
    <ligand>
        <name>IMP</name>
        <dbReference type="ChEBI" id="CHEBI:58053"/>
    </ligand>
</feature>
<feature type="binding site" description="in other chain" evidence="12 14">
    <location>
        <position position="312"/>
    </location>
    <ligand>
        <name>K(+)</name>
        <dbReference type="ChEBI" id="CHEBI:29103"/>
        <note>ligand shared between two tetrameric partners</note>
    </ligand>
</feature>
<sequence length="559" mass="60070">MADGWEAEKVFNSTVYGFTYDDLILMPGHIGFGVDTVDLSTRLTRGINLRLPLVSSPMDTVTEHKMAIGVALMGGIGIIHNNMEIAQQVQQVRKTKRFENGFITEPFVLKPTDTVHDVDCIKKKYGYSSVPITSTGALGGKLVGMVTSRDIDFITDRHTPLSEVMTTDLIVGHEPLDLAQANEIMRKSKKGKLPIVNANFELVALVSRNDLKKNREYPLASKDMNKQLLVGAALSTRPGELERAKALLHVGADVLVIDSSQGDSVFQVDLVKQLKSAYPETQIIGGNVVTARQAKSLIDAGVDALRVGMGSGSICTTQVVCAVGRAQATAVYHVSKYAREVADIPCIADGGIQNSGHVVKALALGASTVMVGSLLAATEEAPGAYYFHNGARVKSYRGMGSIEAMRAAAGATQQPPGDGSTSPTSSTSGGSAARYFADGQKIRVAQGVTGCLVDKGSIRNLIPYVMQGVKHGFQDAGVSSIKALHEQLYSGQVRFDVRSSAAQREGNVHSLMVFDEYKWLLRSTGTDLEQTCTWQSLPTAFHNYDGQVSEVFVSRDLIL</sequence>
<feature type="binding site" evidence="12 13">
    <location>
        <begin position="308"/>
        <end position="310"/>
    </location>
    <ligand>
        <name>NAD(+)</name>
        <dbReference type="ChEBI" id="CHEBI:57540"/>
    </ligand>
</feature>
<gene>
    <name evidence="20" type="ORF">EBH_0005080</name>
</gene>
<evidence type="ECO:0000313" key="20">
    <source>
        <dbReference type="EMBL" id="CDJ52830.1"/>
    </source>
</evidence>
<dbReference type="GO" id="GO:0006177">
    <property type="term" value="P:GMP biosynthetic process"/>
    <property type="evidence" value="ECO:0007669"/>
    <property type="project" value="UniProtKB-UniRule"/>
</dbReference>
<comment type="subcellular location">
    <subcellularLocation>
        <location evidence="12">Cytoplasm</location>
    </subcellularLocation>
</comment>
<evidence type="ECO:0000256" key="11">
    <source>
        <dbReference type="ARBA" id="ARBA00056556"/>
    </source>
</evidence>
<dbReference type="CDD" id="cd04601">
    <property type="entry name" value="CBS_pair_IMPDH"/>
    <property type="match status" value="1"/>
</dbReference>
<dbReference type="PIRSF" id="PIRSF000130">
    <property type="entry name" value="IMPDH"/>
    <property type="match status" value="1"/>
</dbReference>
<comment type="cofactor">
    <cofactor evidence="1 12">
        <name>K(+)</name>
        <dbReference type="ChEBI" id="CHEBI:29103"/>
    </cofactor>
</comment>
<proteinExistence type="inferred from homology"/>
<dbReference type="GO" id="GO:0046872">
    <property type="term" value="F:metal ion binding"/>
    <property type="evidence" value="ECO:0007669"/>
    <property type="project" value="UniProtKB-UniRule"/>
</dbReference>
<keyword evidence="7 12" id="KW-0560">Oxidoreductase</keyword>
<feature type="active site" description="Proton acceptor" evidence="12">
    <location>
        <position position="434"/>
    </location>
</feature>
<dbReference type="CDD" id="cd00381">
    <property type="entry name" value="IMPDH"/>
    <property type="match status" value="1"/>
</dbReference>
<keyword evidence="12" id="KW-0963">Cytoplasm</keyword>
<comment type="catalytic activity">
    <reaction evidence="10 12 17">
        <text>IMP + NAD(+) + H2O = XMP + NADH + H(+)</text>
        <dbReference type="Rhea" id="RHEA:11708"/>
        <dbReference type="ChEBI" id="CHEBI:15377"/>
        <dbReference type="ChEBI" id="CHEBI:15378"/>
        <dbReference type="ChEBI" id="CHEBI:57464"/>
        <dbReference type="ChEBI" id="CHEBI:57540"/>
        <dbReference type="ChEBI" id="CHEBI:57945"/>
        <dbReference type="ChEBI" id="CHEBI:58053"/>
        <dbReference type="EC" id="1.1.1.205"/>
    </reaction>
</comment>
<dbReference type="EC" id="1.1.1.205" evidence="12 17"/>
<evidence type="ECO:0000256" key="10">
    <source>
        <dbReference type="ARBA" id="ARBA00048028"/>
    </source>
</evidence>
<evidence type="ECO:0000256" key="9">
    <source>
        <dbReference type="ARBA" id="ARBA00023122"/>
    </source>
</evidence>
<dbReference type="AlphaFoldDB" id="U6LYE7"/>
<evidence type="ECO:0000256" key="5">
    <source>
        <dbReference type="ARBA" id="ARBA00022755"/>
    </source>
</evidence>
<feature type="binding site" evidence="12">
    <location>
        <begin position="372"/>
        <end position="373"/>
    </location>
    <ligand>
        <name>IMP</name>
        <dbReference type="ChEBI" id="CHEBI:58053"/>
    </ligand>
</feature>
<feature type="binding site" evidence="12">
    <location>
        <begin position="396"/>
        <end position="400"/>
    </location>
    <ligand>
        <name>IMP</name>
        <dbReference type="ChEBI" id="CHEBI:58053"/>
    </ligand>
</feature>
<name>U6LYE7_9EIME</name>
<evidence type="ECO:0000256" key="14">
    <source>
        <dbReference type="PIRSR" id="PIRSR000130-4"/>
    </source>
</evidence>
<comment type="function">
    <text evidence="11 12">Catalyzes the conversion of inosine 5'-phosphate (IMP) to xanthosine 5'-phosphate (XMP), the first committed and rate-limiting step in the de novo synthesis of guanine nucleotides, and therefore plays an important role in the regulation of cell growth.</text>
</comment>
<dbReference type="Gene3D" id="3.20.20.70">
    <property type="entry name" value="Aldolase class I"/>
    <property type="match status" value="1"/>
</dbReference>
<dbReference type="PROSITE" id="PS00487">
    <property type="entry name" value="IMP_DH_GMP_RED"/>
    <property type="match status" value="1"/>
</dbReference>
<keyword evidence="4 12" id="KW-0332">GMP biosynthesis</keyword>
<comment type="caution">
    <text evidence="12">Lacks conserved residue(s) required for the propagation of feature annotation.</text>
</comment>
<dbReference type="InterPro" id="IPR015875">
    <property type="entry name" value="IMP_DH/GMP_Rdtase_CS"/>
</dbReference>
<evidence type="ECO:0000256" key="15">
    <source>
        <dbReference type="PROSITE-ProRule" id="PRU00703"/>
    </source>
</evidence>
<dbReference type="VEuPathDB" id="ToxoDB:EBH_0005080"/>
<comment type="activity regulation">
    <text evidence="12">Mycophenolic acid (MPA) is a non-competitive inhibitor that prevents formation of the closed enzyme conformation by binding to the same site as the amobile flap. In contrast, mizoribine monophosphate (MZP) is a competitive inhibitor that induces the closed conformation. MPA is a potent inhibitor of mammalian IMPDHs but a poor inhibitor of the bacterial enzymes. MZP is a more potent inhibitor of bacterial IMPDH.</text>
</comment>
<feature type="binding site" evidence="12">
    <location>
        <position position="446"/>
    </location>
    <ligand>
        <name>IMP</name>
        <dbReference type="ChEBI" id="CHEBI:58053"/>
    </ligand>
</feature>
<evidence type="ECO:0000256" key="13">
    <source>
        <dbReference type="PIRSR" id="PIRSR000130-3"/>
    </source>
</evidence>
<dbReference type="Proteomes" id="UP000030750">
    <property type="component" value="Unassembled WGS sequence"/>
</dbReference>
<evidence type="ECO:0000313" key="21">
    <source>
        <dbReference type="Proteomes" id="UP000030750"/>
    </source>
</evidence>
<dbReference type="PANTHER" id="PTHR11911">
    <property type="entry name" value="INOSINE-5-MONOPHOSPHATE DEHYDROGENASE RELATED"/>
    <property type="match status" value="1"/>
</dbReference>
<comment type="pathway">
    <text evidence="12 17">Purine metabolism; XMP biosynthesis via de novo pathway; XMP from IMP: step 1/1.</text>
</comment>
<dbReference type="InterPro" id="IPR005990">
    <property type="entry name" value="IMP_DH"/>
</dbReference>
<dbReference type="Pfam" id="PF00571">
    <property type="entry name" value="CBS"/>
    <property type="match status" value="2"/>
</dbReference>
<keyword evidence="9 15" id="KW-0129">CBS domain</keyword>
<dbReference type="UniPathway" id="UPA00601">
    <property type="reaction ID" value="UER00295"/>
</dbReference>
<feature type="domain" description="CBS" evidence="19">
    <location>
        <begin position="102"/>
        <end position="161"/>
    </location>
</feature>
<reference evidence="20" key="1">
    <citation type="submission" date="2013-10" db="EMBL/GenBank/DDBJ databases">
        <title>Genomic analysis of the causative agents of coccidiosis in chickens.</title>
        <authorList>
            <person name="Reid A.J."/>
            <person name="Blake D."/>
            <person name="Billington K."/>
            <person name="Browne H."/>
            <person name="Dunn M."/>
            <person name="Hung S."/>
            <person name="Kawahara F."/>
            <person name="Miranda-Saavedra D."/>
            <person name="Mourier T."/>
            <person name="Nagra H."/>
            <person name="Otto T.D."/>
            <person name="Rawlings N."/>
            <person name="Sanchez A."/>
            <person name="Sanders M."/>
            <person name="Subramaniam C."/>
            <person name="Tay Y."/>
            <person name="Dear P."/>
            <person name="Doerig C."/>
            <person name="Gruber A."/>
            <person name="Parkinson J."/>
            <person name="Shirley M."/>
            <person name="Wan K.L."/>
            <person name="Berriman M."/>
            <person name="Tomley F."/>
            <person name="Pain A."/>
        </authorList>
    </citation>
    <scope>NUCLEOTIDE SEQUENCE [LARGE SCALE GENOMIC DNA]</scope>
    <source>
        <strain evidence="20">Houghton</strain>
    </source>
</reference>
<dbReference type="SMART" id="SM01240">
    <property type="entry name" value="IMPDH"/>
    <property type="match status" value="1"/>
</dbReference>
<dbReference type="InterPro" id="IPR001093">
    <property type="entry name" value="IMP_DH_GMPRt"/>
</dbReference>
<dbReference type="SMART" id="SM00116">
    <property type="entry name" value="CBS"/>
    <property type="match status" value="2"/>
</dbReference>
<organism evidence="20 21">
    <name type="scientific">Eimeria brunetti</name>
    <dbReference type="NCBI Taxonomy" id="51314"/>
    <lineage>
        <taxon>Eukaryota</taxon>
        <taxon>Sar</taxon>
        <taxon>Alveolata</taxon>
        <taxon>Apicomplexa</taxon>
        <taxon>Conoidasida</taxon>
        <taxon>Coccidia</taxon>
        <taxon>Eucoccidiorida</taxon>
        <taxon>Eimeriorina</taxon>
        <taxon>Eimeriidae</taxon>
        <taxon>Eimeria</taxon>
    </lineage>
</organism>
<feature type="binding site" description="in other chain" evidence="12 14">
    <location>
        <position position="315"/>
    </location>
    <ligand>
        <name>K(+)</name>
        <dbReference type="ChEBI" id="CHEBI:29103"/>
        <note>ligand shared between two tetrameric partners</note>
    </ligand>
</feature>
<evidence type="ECO:0000256" key="2">
    <source>
        <dbReference type="ARBA" id="ARBA00005502"/>
    </source>
</evidence>
<dbReference type="Pfam" id="PF00478">
    <property type="entry name" value="IMPDH"/>
    <property type="match status" value="1"/>
</dbReference>
<evidence type="ECO:0000256" key="17">
    <source>
        <dbReference type="RuleBase" id="RU003928"/>
    </source>
</evidence>
<dbReference type="PANTHER" id="PTHR11911:SF111">
    <property type="entry name" value="INOSINE-5'-MONOPHOSPHATE DEHYDROGENASE"/>
    <property type="match status" value="1"/>
</dbReference>
<evidence type="ECO:0000259" key="19">
    <source>
        <dbReference type="PROSITE" id="PS51371"/>
    </source>
</evidence>
<dbReference type="OrthoDB" id="418595at2759"/>
<dbReference type="NCBIfam" id="TIGR01302">
    <property type="entry name" value="IMP_dehydrog"/>
    <property type="match status" value="1"/>
</dbReference>
<dbReference type="HAMAP" id="MF_01964">
    <property type="entry name" value="IMPDH"/>
    <property type="match status" value="1"/>
</dbReference>
<feature type="active site" description="Thioimidate intermediate" evidence="12">
    <location>
        <position position="315"/>
    </location>
</feature>
<comment type="similarity">
    <text evidence="2 12 16">Belongs to the IMPDH/GMPR family.</text>
</comment>
<dbReference type="GO" id="GO:0006183">
    <property type="term" value="P:GTP biosynthetic process"/>
    <property type="evidence" value="ECO:0007669"/>
    <property type="project" value="TreeGrafter"/>
</dbReference>